<feature type="region of interest" description="Disordered" evidence="1">
    <location>
        <begin position="64"/>
        <end position="83"/>
    </location>
</feature>
<evidence type="ECO:0000313" key="3">
    <source>
        <dbReference type="Proteomes" id="UP000828390"/>
    </source>
</evidence>
<evidence type="ECO:0000256" key="1">
    <source>
        <dbReference type="SAM" id="MobiDB-lite"/>
    </source>
</evidence>
<sequence>MQCQFCSSSDESKWKNFPNPITPYLGYSNWRDRAIGYAPYPRSAFVHGTRPKPPYSATVYGDHLPRGYGPNESLTQGSERRPSVVSMDLPDHLRNLRKCNFWQFMYAMLLELNMCTLSM</sequence>
<keyword evidence="3" id="KW-1185">Reference proteome</keyword>
<reference evidence="2" key="2">
    <citation type="submission" date="2020-11" db="EMBL/GenBank/DDBJ databases">
        <authorList>
            <person name="McCartney M.A."/>
            <person name="Auch B."/>
            <person name="Kono T."/>
            <person name="Mallez S."/>
            <person name="Becker A."/>
            <person name="Gohl D.M."/>
            <person name="Silverstein K.A.T."/>
            <person name="Koren S."/>
            <person name="Bechman K.B."/>
            <person name="Herman A."/>
            <person name="Abrahante J.E."/>
            <person name="Garbe J."/>
        </authorList>
    </citation>
    <scope>NUCLEOTIDE SEQUENCE</scope>
    <source>
        <strain evidence="2">Duluth1</strain>
        <tissue evidence="2">Whole animal</tissue>
    </source>
</reference>
<proteinExistence type="predicted"/>
<organism evidence="2 3">
    <name type="scientific">Dreissena polymorpha</name>
    <name type="common">Zebra mussel</name>
    <name type="synonym">Mytilus polymorpha</name>
    <dbReference type="NCBI Taxonomy" id="45954"/>
    <lineage>
        <taxon>Eukaryota</taxon>
        <taxon>Metazoa</taxon>
        <taxon>Spiralia</taxon>
        <taxon>Lophotrochozoa</taxon>
        <taxon>Mollusca</taxon>
        <taxon>Bivalvia</taxon>
        <taxon>Autobranchia</taxon>
        <taxon>Heteroconchia</taxon>
        <taxon>Euheterodonta</taxon>
        <taxon>Imparidentia</taxon>
        <taxon>Neoheterodontei</taxon>
        <taxon>Myida</taxon>
        <taxon>Dreissenoidea</taxon>
        <taxon>Dreissenidae</taxon>
        <taxon>Dreissena</taxon>
    </lineage>
</organism>
<dbReference type="EMBL" id="JAIWYP010000004">
    <property type="protein sequence ID" value="KAH3839275.1"/>
    <property type="molecule type" value="Genomic_DNA"/>
</dbReference>
<dbReference type="AlphaFoldDB" id="A0A9D4KGT3"/>
<reference evidence="2" key="1">
    <citation type="journal article" date="2019" name="bioRxiv">
        <title>The Genome of the Zebra Mussel, Dreissena polymorpha: A Resource for Invasive Species Research.</title>
        <authorList>
            <person name="McCartney M.A."/>
            <person name="Auch B."/>
            <person name="Kono T."/>
            <person name="Mallez S."/>
            <person name="Zhang Y."/>
            <person name="Obille A."/>
            <person name="Becker A."/>
            <person name="Abrahante J.E."/>
            <person name="Garbe J."/>
            <person name="Badalamenti J.P."/>
            <person name="Herman A."/>
            <person name="Mangelson H."/>
            <person name="Liachko I."/>
            <person name="Sullivan S."/>
            <person name="Sone E.D."/>
            <person name="Koren S."/>
            <person name="Silverstein K.A.T."/>
            <person name="Beckman K.B."/>
            <person name="Gohl D.M."/>
        </authorList>
    </citation>
    <scope>NUCLEOTIDE SEQUENCE</scope>
    <source>
        <strain evidence="2">Duluth1</strain>
        <tissue evidence="2">Whole animal</tissue>
    </source>
</reference>
<accession>A0A9D4KGT3</accession>
<comment type="caution">
    <text evidence="2">The sequence shown here is derived from an EMBL/GenBank/DDBJ whole genome shotgun (WGS) entry which is preliminary data.</text>
</comment>
<name>A0A9D4KGT3_DREPO</name>
<protein>
    <submittedName>
        <fullName evidence="2">Uncharacterized protein</fullName>
    </submittedName>
</protein>
<evidence type="ECO:0000313" key="2">
    <source>
        <dbReference type="EMBL" id="KAH3839275.1"/>
    </source>
</evidence>
<gene>
    <name evidence="2" type="ORF">DPMN_112701</name>
</gene>
<dbReference type="Proteomes" id="UP000828390">
    <property type="component" value="Unassembled WGS sequence"/>
</dbReference>